<dbReference type="PANTHER" id="PTHR44144">
    <property type="entry name" value="DNAJ HOMOLOG SUBFAMILY C MEMBER 9"/>
    <property type="match status" value="1"/>
</dbReference>
<dbReference type="InterPro" id="IPR056453">
    <property type="entry name" value="HTH_DNAJC9"/>
</dbReference>
<dbReference type="Proteomes" id="UP000245768">
    <property type="component" value="Unassembled WGS sequence"/>
</dbReference>
<proteinExistence type="predicted"/>
<gene>
    <name evidence="3" type="ORF">FA10DRAFT_248034</name>
</gene>
<feature type="domain" description="J" evidence="2">
    <location>
        <begin position="18"/>
        <end position="93"/>
    </location>
</feature>
<dbReference type="PANTHER" id="PTHR44144:SF1">
    <property type="entry name" value="DNAJ HOMOLOG SUBFAMILY C MEMBER 9"/>
    <property type="match status" value="1"/>
</dbReference>
<dbReference type="GO" id="GO:0031072">
    <property type="term" value="F:heat shock protein binding"/>
    <property type="evidence" value="ECO:0007669"/>
    <property type="project" value="TreeGrafter"/>
</dbReference>
<dbReference type="Pfam" id="PF23302">
    <property type="entry name" value="HTH_DNAJC9"/>
    <property type="match status" value="1"/>
</dbReference>
<organism evidence="3 4">
    <name type="scientific">Acaromyces ingoldii</name>
    <dbReference type="NCBI Taxonomy" id="215250"/>
    <lineage>
        <taxon>Eukaryota</taxon>
        <taxon>Fungi</taxon>
        <taxon>Dikarya</taxon>
        <taxon>Basidiomycota</taxon>
        <taxon>Ustilaginomycotina</taxon>
        <taxon>Exobasidiomycetes</taxon>
        <taxon>Exobasidiales</taxon>
        <taxon>Cryptobasidiaceae</taxon>
        <taxon>Acaromyces</taxon>
    </lineage>
</organism>
<reference evidence="3 4" key="1">
    <citation type="journal article" date="2018" name="Mol. Biol. Evol.">
        <title>Broad Genomic Sampling Reveals a Smut Pathogenic Ancestry of the Fungal Clade Ustilaginomycotina.</title>
        <authorList>
            <person name="Kijpornyongpan T."/>
            <person name="Mondo S.J."/>
            <person name="Barry K."/>
            <person name="Sandor L."/>
            <person name="Lee J."/>
            <person name="Lipzen A."/>
            <person name="Pangilinan J."/>
            <person name="LaButti K."/>
            <person name="Hainaut M."/>
            <person name="Henrissat B."/>
            <person name="Grigoriev I.V."/>
            <person name="Spatafora J.W."/>
            <person name="Aime M.C."/>
        </authorList>
    </citation>
    <scope>NUCLEOTIDE SEQUENCE [LARGE SCALE GENOMIC DNA]</scope>
    <source>
        <strain evidence="3 4">MCA 4198</strain>
    </source>
</reference>
<dbReference type="GO" id="GO:0005737">
    <property type="term" value="C:cytoplasm"/>
    <property type="evidence" value="ECO:0007669"/>
    <property type="project" value="TreeGrafter"/>
</dbReference>
<name>A0A316YX21_9BASI</name>
<accession>A0A316YX21</accession>
<evidence type="ECO:0000259" key="2">
    <source>
        <dbReference type="PROSITE" id="PS50076"/>
    </source>
</evidence>
<dbReference type="SMART" id="SM00271">
    <property type="entry name" value="DnaJ"/>
    <property type="match status" value="1"/>
</dbReference>
<evidence type="ECO:0000313" key="4">
    <source>
        <dbReference type="Proteomes" id="UP000245768"/>
    </source>
</evidence>
<sequence length="340" mass="38280">MDDEADPALQFFPDGEVDLYGALGLTKDASEDDIKRAYRKLALKYHPDKQRTSSAASSSAAAAEDASARFQQIGFSYAVLSSASRRKRYDATGRTDESMFGDGDGEMDWNAYFKELWTGEVNADTLESFRKKYRESDEEKEDIIEAYKTTKGSLLDMVDHVPYLSLRQDKARTESIIEEAIKAGALTRTKKWDKERKDGSLIEKAEKKEKKEEEEAKEMAREMGVYEELFEGKKKPVASTTKKGASKSKRKAGDKEEEEEAEEDFSALQMIMAKRNKERGSQLDGLVAKLEAEAAAKGGSKKKKSGSATVSKKEQDFYPEPTDEEFEKARARLDKKRAKK</sequence>
<feature type="region of interest" description="Disordered" evidence="1">
    <location>
        <begin position="293"/>
        <end position="340"/>
    </location>
</feature>
<dbReference type="SUPFAM" id="SSF46565">
    <property type="entry name" value="Chaperone J-domain"/>
    <property type="match status" value="1"/>
</dbReference>
<feature type="compositionally biased region" description="Acidic residues" evidence="1">
    <location>
        <begin position="255"/>
        <end position="265"/>
    </location>
</feature>
<evidence type="ECO:0000256" key="1">
    <source>
        <dbReference type="SAM" id="MobiDB-lite"/>
    </source>
</evidence>
<keyword evidence="4" id="KW-1185">Reference proteome</keyword>
<dbReference type="InterPro" id="IPR052594">
    <property type="entry name" value="J_domain-containing_protein"/>
</dbReference>
<dbReference type="EMBL" id="KZ819634">
    <property type="protein sequence ID" value="PWN93721.1"/>
    <property type="molecule type" value="Genomic_DNA"/>
</dbReference>
<dbReference type="InParanoid" id="A0A316YX21"/>
<protein>
    <submittedName>
        <fullName evidence="3">DnaJ-domain-containing protein</fullName>
    </submittedName>
</protein>
<dbReference type="PRINTS" id="PR00625">
    <property type="entry name" value="JDOMAIN"/>
</dbReference>
<dbReference type="GeneID" id="37041392"/>
<dbReference type="PROSITE" id="PS50076">
    <property type="entry name" value="DNAJ_2"/>
    <property type="match status" value="1"/>
</dbReference>
<dbReference type="Pfam" id="PF00226">
    <property type="entry name" value="DnaJ"/>
    <property type="match status" value="1"/>
</dbReference>
<dbReference type="InterPro" id="IPR001623">
    <property type="entry name" value="DnaJ_domain"/>
</dbReference>
<evidence type="ECO:0000313" key="3">
    <source>
        <dbReference type="EMBL" id="PWN93721.1"/>
    </source>
</evidence>
<dbReference type="FunCoup" id="A0A316YX21">
    <property type="interactions" value="627"/>
</dbReference>
<feature type="region of interest" description="Disordered" evidence="1">
    <location>
        <begin position="227"/>
        <end position="266"/>
    </location>
</feature>
<dbReference type="InterPro" id="IPR036869">
    <property type="entry name" value="J_dom_sf"/>
</dbReference>
<dbReference type="Gene3D" id="1.10.287.110">
    <property type="entry name" value="DnaJ domain"/>
    <property type="match status" value="1"/>
</dbReference>
<dbReference type="CDD" id="cd06257">
    <property type="entry name" value="DnaJ"/>
    <property type="match status" value="1"/>
</dbReference>
<dbReference type="GO" id="GO:0005634">
    <property type="term" value="C:nucleus"/>
    <property type="evidence" value="ECO:0007669"/>
    <property type="project" value="TreeGrafter"/>
</dbReference>
<dbReference type="AlphaFoldDB" id="A0A316YX21"/>
<dbReference type="RefSeq" id="XP_025380919.1">
    <property type="nucleotide sequence ID" value="XM_025519476.1"/>
</dbReference>
<dbReference type="STRING" id="215250.A0A316YX21"/>
<dbReference type="OrthoDB" id="110024at2759"/>